<proteinExistence type="predicted"/>
<sequence length="326" mass="35344">MTKPIHTNKTVIVLGDRDTATRAAKLTEKAAEHGATITETHAFDMGEAASHHDLTDVEEVVTALRSAISTRTDIWVPFPMPDLCREQHVRRLSLVLQRHGLDLLLGRELAPCPTTGGYNEVDFALRSEVRAVDTLDHAAIASAGMVTLSEEIERALTEAAEQSPESPAGPTNEPADDADVPEKSFSTTEAAQFFGESVQWIYSGLREKLFTHLDGSAIEPIRVGTSGRRRFTMAVLRDMALSCYRRGIFSQDQLEEVLAKLSLAEIAQLAADLAAKETAAKAIRTTLSGKIVQAKDAGLSSYAIAKEAGLSQPRVMQIIKGSKEHA</sequence>
<protein>
    <recommendedName>
        <fullName evidence="2">DUF7229 domain-containing protein</fullName>
    </recommendedName>
</protein>
<feature type="domain" description="DUF7229" evidence="2">
    <location>
        <begin position="179"/>
        <end position="262"/>
    </location>
</feature>
<feature type="region of interest" description="Disordered" evidence="1">
    <location>
        <begin position="156"/>
        <end position="182"/>
    </location>
</feature>
<organism evidence="3 4">
    <name type="scientific">Mycobacterium mantenii</name>
    <dbReference type="NCBI Taxonomy" id="560555"/>
    <lineage>
        <taxon>Bacteria</taxon>
        <taxon>Bacillati</taxon>
        <taxon>Actinomycetota</taxon>
        <taxon>Actinomycetes</taxon>
        <taxon>Mycobacteriales</taxon>
        <taxon>Mycobacteriaceae</taxon>
        <taxon>Mycobacterium</taxon>
        <taxon>Mycobacterium avium complex (MAC)</taxon>
    </lineage>
</organism>
<evidence type="ECO:0000313" key="3">
    <source>
        <dbReference type="EMBL" id="OBH73139.1"/>
    </source>
</evidence>
<dbReference type="RefSeq" id="WP_067910851.1">
    <property type="nucleotide sequence ID" value="NZ_LZJP01000042.1"/>
</dbReference>
<evidence type="ECO:0000259" key="2">
    <source>
        <dbReference type="Pfam" id="PF23875"/>
    </source>
</evidence>
<dbReference type="InterPro" id="IPR055653">
    <property type="entry name" value="DUF7229"/>
</dbReference>
<dbReference type="OrthoDB" id="4718924at2"/>
<reference evidence="3 4" key="1">
    <citation type="submission" date="2016-06" db="EMBL/GenBank/DDBJ databases">
        <authorList>
            <person name="Kjaerup R.B."/>
            <person name="Dalgaard T.S."/>
            <person name="Juul-Madsen H.R."/>
        </authorList>
    </citation>
    <scope>NUCLEOTIDE SEQUENCE [LARGE SCALE GENOMIC DNA]</scope>
    <source>
        <strain evidence="3 4">E152</strain>
    </source>
</reference>
<dbReference type="Pfam" id="PF23875">
    <property type="entry name" value="DUF7229"/>
    <property type="match status" value="1"/>
</dbReference>
<accession>A0A1A2T9R0</accession>
<dbReference type="EMBL" id="LZJU01000116">
    <property type="protein sequence ID" value="OBH73139.1"/>
    <property type="molecule type" value="Genomic_DNA"/>
</dbReference>
<gene>
    <name evidence="3" type="ORF">A5683_25300</name>
</gene>
<comment type="caution">
    <text evidence="3">The sequence shown here is derived from an EMBL/GenBank/DDBJ whole genome shotgun (WGS) entry which is preliminary data.</text>
</comment>
<evidence type="ECO:0000313" key="4">
    <source>
        <dbReference type="Proteomes" id="UP000092389"/>
    </source>
</evidence>
<evidence type="ECO:0000256" key="1">
    <source>
        <dbReference type="SAM" id="MobiDB-lite"/>
    </source>
</evidence>
<name>A0A1A2T9R0_MYCNT</name>
<dbReference type="AlphaFoldDB" id="A0A1A2T9R0"/>
<dbReference type="Proteomes" id="UP000092389">
    <property type="component" value="Unassembled WGS sequence"/>
</dbReference>